<name>A0A327KS66_9BRAD</name>
<reference evidence="1 2" key="1">
    <citation type="submission" date="2017-07" db="EMBL/GenBank/DDBJ databases">
        <title>Draft Genome Sequences of Select Purple Nonsulfur Bacteria.</title>
        <authorList>
            <person name="Lasarre B."/>
            <person name="Mckinlay J.B."/>
        </authorList>
    </citation>
    <scope>NUCLEOTIDE SEQUENCE [LARGE SCALE GENOMIC DNA]</scope>
    <source>
        <strain evidence="1 2">DSM 11907</strain>
    </source>
</reference>
<keyword evidence="2" id="KW-1185">Reference proteome</keyword>
<dbReference type="OrthoDB" id="8238512at2"/>
<protein>
    <submittedName>
        <fullName evidence="1">Uncharacterized protein</fullName>
    </submittedName>
</protein>
<gene>
    <name evidence="1" type="ORF">CH338_04960</name>
</gene>
<dbReference type="RefSeq" id="WP_111355954.1">
    <property type="nucleotide sequence ID" value="NZ_NHSK01000301.1"/>
</dbReference>
<dbReference type="AlphaFoldDB" id="A0A327KS66"/>
<evidence type="ECO:0000313" key="2">
    <source>
        <dbReference type="Proteomes" id="UP000248863"/>
    </source>
</evidence>
<sequence>MATYQIRFFKRLLSSDGHPFCCLQDRLEVRNADTPECAVARAERRYERLKNVSQWDRWADVVEVSEVVRRSSARRRIGGRAG</sequence>
<dbReference type="Proteomes" id="UP000248863">
    <property type="component" value="Unassembled WGS sequence"/>
</dbReference>
<accession>A0A327KS66</accession>
<evidence type="ECO:0000313" key="1">
    <source>
        <dbReference type="EMBL" id="RAI40836.1"/>
    </source>
</evidence>
<proteinExistence type="predicted"/>
<organism evidence="1 2">
    <name type="scientific">Rhodoplanes elegans</name>
    <dbReference type="NCBI Taxonomy" id="29408"/>
    <lineage>
        <taxon>Bacteria</taxon>
        <taxon>Pseudomonadati</taxon>
        <taxon>Pseudomonadota</taxon>
        <taxon>Alphaproteobacteria</taxon>
        <taxon>Hyphomicrobiales</taxon>
        <taxon>Nitrobacteraceae</taxon>
        <taxon>Rhodoplanes</taxon>
    </lineage>
</organism>
<dbReference type="EMBL" id="NPEU01000031">
    <property type="protein sequence ID" value="RAI40836.1"/>
    <property type="molecule type" value="Genomic_DNA"/>
</dbReference>
<comment type="caution">
    <text evidence="1">The sequence shown here is derived from an EMBL/GenBank/DDBJ whole genome shotgun (WGS) entry which is preliminary data.</text>
</comment>